<sequence>MEELTLSELENRKLTDLYRLAKEYQISYYSQMKKKELVFAILKAKAEKDGLMFMEGVLDILPEGYGFLRPINFLPSSEDIYISASQIRRFDLRSGDLVSGKARPPKENERYFGLLHVEAVNGADPNEAAERLHFAALTPLYPEKRLILENRHDKLSTRVMDLIAPVGLGQRGLIVAQPKAGKTMLLKEIANSITSNHPEIELFVLLIDERPEEVTDMQRSVKGEVVSSTFDELPENHIKVAELVLERAQRLVEHKKDVVILLDSVTRLARAYNLVIPPSGRTLSGGIDPAALHRPKRFFGAARNIEEGGSLTILATALVDTGSRMDDVIYEEFKGTGNLELHLDRKLAERRIYPAIDIRRSGTRKEELLLSKEELEKLWLLRKTMTETPDYTEAFLRKLKKTQTNEDFLATLEASKSTR</sequence>
<dbReference type="InterPro" id="IPR011129">
    <property type="entry name" value="CSD"/>
</dbReference>
<evidence type="ECO:0000256" key="3">
    <source>
        <dbReference type="ARBA" id="ARBA00022801"/>
    </source>
</evidence>
<keyword evidence="5 9" id="KW-0067">ATP-binding</keyword>
<dbReference type="Gene3D" id="2.40.50.140">
    <property type="entry name" value="Nucleic acid-binding proteins"/>
    <property type="match status" value="1"/>
</dbReference>
<evidence type="ECO:0000256" key="9">
    <source>
        <dbReference type="HAMAP-Rule" id="MF_01884"/>
    </source>
</evidence>
<keyword evidence="8 9" id="KW-0804">Transcription</keyword>
<feature type="binding site" evidence="9">
    <location>
        <begin position="179"/>
        <end position="184"/>
    </location>
    <ligand>
        <name>ATP</name>
        <dbReference type="ChEBI" id="CHEBI:30616"/>
    </ligand>
</feature>
<proteinExistence type="inferred from homology"/>
<gene>
    <name evidence="9 13" type="primary">rho</name>
    <name evidence="13" type="ORF">IC620_07005</name>
</gene>
<dbReference type="Pfam" id="PF07497">
    <property type="entry name" value="Rho_RNA_bind"/>
    <property type="match status" value="1"/>
</dbReference>
<keyword evidence="3 9" id="KW-0378">Hydrolase</keyword>
<keyword evidence="4 9" id="KW-0347">Helicase</keyword>
<dbReference type="InterPro" id="IPR027417">
    <property type="entry name" value="P-loop_NTPase"/>
</dbReference>
<protein>
    <recommendedName>
        <fullName evidence="9 10">Transcription termination factor Rho</fullName>
        <ecNumber evidence="9 10">3.6.4.-</ecNumber>
    </recommendedName>
    <alternativeName>
        <fullName evidence="9">ATP-dependent helicase Rho</fullName>
    </alternativeName>
</protein>
<dbReference type="PANTHER" id="PTHR46425">
    <property type="entry name" value="TRANSCRIPTION TERMINATION FACTOR RHO"/>
    <property type="match status" value="1"/>
</dbReference>
<dbReference type="GO" id="GO:0006353">
    <property type="term" value="P:DNA-templated transcription termination"/>
    <property type="evidence" value="ECO:0007669"/>
    <property type="project" value="UniProtKB-UniRule"/>
</dbReference>
<dbReference type="SUPFAM" id="SSF68912">
    <property type="entry name" value="Rho N-terminal domain-like"/>
    <property type="match status" value="1"/>
</dbReference>
<dbReference type="SMART" id="SM00959">
    <property type="entry name" value="Rho_N"/>
    <property type="match status" value="1"/>
</dbReference>
<comment type="caution">
    <text evidence="9">Lacks conserved residue(s) required for the propagation of feature annotation.</text>
</comment>
<evidence type="ECO:0000256" key="10">
    <source>
        <dbReference type="NCBIfam" id="TIGR00767"/>
    </source>
</evidence>
<dbReference type="SMART" id="SM00357">
    <property type="entry name" value="CSP"/>
    <property type="match status" value="1"/>
</dbReference>
<dbReference type="EC" id="3.6.4.-" evidence="9 10"/>
<evidence type="ECO:0000256" key="7">
    <source>
        <dbReference type="ARBA" id="ARBA00023015"/>
    </source>
</evidence>
<dbReference type="PROSITE" id="PS51856">
    <property type="entry name" value="RHO_RNA_BD"/>
    <property type="match status" value="1"/>
</dbReference>
<dbReference type="NCBIfam" id="TIGR00767">
    <property type="entry name" value="rho"/>
    <property type="match status" value="1"/>
</dbReference>
<dbReference type="CDD" id="cd01128">
    <property type="entry name" value="rho_factor_C"/>
    <property type="match status" value="1"/>
</dbReference>
<organism evidence="13 14">
    <name type="scientific">Polycladospora coralii</name>
    <dbReference type="NCBI Taxonomy" id="2771432"/>
    <lineage>
        <taxon>Bacteria</taxon>
        <taxon>Bacillati</taxon>
        <taxon>Bacillota</taxon>
        <taxon>Bacilli</taxon>
        <taxon>Bacillales</taxon>
        <taxon>Thermoactinomycetaceae</taxon>
        <taxon>Polycladospora</taxon>
    </lineage>
</organism>
<dbReference type="AlphaFoldDB" id="A0A926NES9"/>
<dbReference type="SMART" id="SM00382">
    <property type="entry name" value="AAA"/>
    <property type="match status" value="1"/>
</dbReference>
<evidence type="ECO:0000256" key="6">
    <source>
        <dbReference type="ARBA" id="ARBA00022884"/>
    </source>
</evidence>
<dbReference type="NCBIfam" id="NF006886">
    <property type="entry name" value="PRK09376.1"/>
    <property type="match status" value="1"/>
</dbReference>
<dbReference type="InterPro" id="IPR011112">
    <property type="entry name" value="Rho-like_N"/>
</dbReference>
<dbReference type="EMBL" id="JACXAH010000008">
    <property type="protein sequence ID" value="MBD1372108.1"/>
    <property type="molecule type" value="Genomic_DNA"/>
</dbReference>
<dbReference type="InterPro" id="IPR003593">
    <property type="entry name" value="AAA+_ATPase"/>
</dbReference>
<keyword evidence="1 9" id="KW-0806">Transcription termination</keyword>
<dbReference type="Gene3D" id="3.40.50.300">
    <property type="entry name" value="P-loop containing nucleotide triphosphate hydrolases"/>
    <property type="match status" value="1"/>
</dbReference>
<dbReference type="FunFam" id="3.40.50.300:FF:000072">
    <property type="entry name" value="Transcription termination factor Rho"/>
    <property type="match status" value="1"/>
</dbReference>
<dbReference type="Pfam" id="PF00006">
    <property type="entry name" value="ATP-synt_ab"/>
    <property type="match status" value="1"/>
</dbReference>
<dbReference type="SUPFAM" id="SSF50249">
    <property type="entry name" value="Nucleic acid-binding proteins"/>
    <property type="match status" value="1"/>
</dbReference>
<dbReference type="InterPro" id="IPR012340">
    <property type="entry name" value="NA-bd_OB-fold"/>
</dbReference>
<dbReference type="HAMAP" id="MF_01884">
    <property type="entry name" value="Rho"/>
    <property type="match status" value="1"/>
</dbReference>
<dbReference type="GO" id="GO:0003723">
    <property type="term" value="F:RNA binding"/>
    <property type="evidence" value="ECO:0007669"/>
    <property type="project" value="UniProtKB-UniRule"/>
</dbReference>
<dbReference type="RefSeq" id="WP_191139534.1">
    <property type="nucleotide sequence ID" value="NZ_JACXAG020000003.1"/>
</dbReference>
<comment type="function">
    <text evidence="9">Facilitates transcription termination by a mechanism that involves Rho binding to the nascent RNA, activation of Rho's RNA-dependent ATPase activity, and release of the mRNA from the DNA template.</text>
</comment>
<keyword evidence="7 9" id="KW-0805">Transcription regulation</keyword>
<feature type="binding site" evidence="9">
    <location>
        <position position="210"/>
    </location>
    <ligand>
        <name>ATP</name>
        <dbReference type="ChEBI" id="CHEBI:30616"/>
    </ligand>
</feature>
<keyword evidence="14" id="KW-1185">Reference proteome</keyword>
<evidence type="ECO:0000313" key="13">
    <source>
        <dbReference type="EMBL" id="MBD1372108.1"/>
    </source>
</evidence>
<dbReference type="InterPro" id="IPR000194">
    <property type="entry name" value="ATPase_F1/V1/A1_a/bsu_nucl-bd"/>
</dbReference>
<evidence type="ECO:0000256" key="8">
    <source>
        <dbReference type="ARBA" id="ARBA00023163"/>
    </source>
</evidence>
<reference evidence="13" key="1">
    <citation type="submission" date="2020-09" db="EMBL/GenBank/DDBJ databases">
        <title>A novel bacterium of genus Hazenella, isolated from South China Sea.</title>
        <authorList>
            <person name="Huang H."/>
            <person name="Mo K."/>
            <person name="Hu Y."/>
        </authorList>
    </citation>
    <scope>NUCLEOTIDE SEQUENCE</scope>
    <source>
        <strain evidence="13">IB182357</strain>
    </source>
</reference>
<comment type="subunit">
    <text evidence="9">Homohexamer. The homohexamer assembles into an open ring structure.</text>
</comment>
<dbReference type="Pfam" id="PF07498">
    <property type="entry name" value="Rho_N"/>
    <property type="match status" value="1"/>
</dbReference>
<feature type="binding site" evidence="9">
    <location>
        <begin position="167"/>
        <end position="172"/>
    </location>
    <ligand>
        <name>ATP</name>
        <dbReference type="ChEBI" id="CHEBI:30616"/>
    </ligand>
</feature>
<dbReference type="Gene3D" id="1.10.720.10">
    <property type="match status" value="1"/>
</dbReference>
<dbReference type="SUPFAM" id="SSF52540">
    <property type="entry name" value="P-loop containing nucleoside triphosphate hydrolases"/>
    <property type="match status" value="1"/>
</dbReference>
<evidence type="ECO:0000256" key="4">
    <source>
        <dbReference type="ARBA" id="ARBA00022806"/>
    </source>
</evidence>
<dbReference type="InterPro" id="IPR011113">
    <property type="entry name" value="Rho_RNA-bd"/>
</dbReference>
<name>A0A926NES9_9BACL</name>
<comment type="caution">
    <text evidence="13">The sequence shown here is derived from an EMBL/GenBank/DDBJ whole genome shotgun (WGS) entry which is preliminary data.</text>
</comment>
<dbReference type="InterPro" id="IPR004665">
    <property type="entry name" value="Term_rho"/>
</dbReference>
<keyword evidence="6 9" id="KW-0694">RNA-binding</keyword>
<dbReference type="CDD" id="cd04459">
    <property type="entry name" value="Rho_CSD"/>
    <property type="match status" value="1"/>
</dbReference>
<dbReference type="GO" id="GO:0005524">
    <property type="term" value="F:ATP binding"/>
    <property type="evidence" value="ECO:0007669"/>
    <property type="project" value="UniProtKB-UniRule"/>
</dbReference>
<evidence type="ECO:0000259" key="12">
    <source>
        <dbReference type="PROSITE" id="PS51856"/>
    </source>
</evidence>
<keyword evidence="2 9" id="KW-0547">Nucleotide-binding</keyword>
<feature type="domain" description="Rho RNA-BD" evidence="12">
    <location>
        <begin position="51"/>
        <end position="124"/>
    </location>
</feature>
<evidence type="ECO:0000313" key="14">
    <source>
        <dbReference type="Proteomes" id="UP000661691"/>
    </source>
</evidence>
<evidence type="ECO:0000256" key="1">
    <source>
        <dbReference type="ARBA" id="ARBA00022472"/>
    </source>
</evidence>
<dbReference type="PANTHER" id="PTHR46425:SF1">
    <property type="entry name" value="TRANSCRIPTION TERMINATION FACTOR RHO"/>
    <property type="match status" value="1"/>
</dbReference>
<dbReference type="GO" id="GO:0016787">
    <property type="term" value="F:hydrolase activity"/>
    <property type="evidence" value="ECO:0007669"/>
    <property type="project" value="UniProtKB-KW"/>
</dbReference>
<dbReference type="GO" id="GO:0008186">
    <property type="term" value="F:ATP-dependent activity, acting on RNA"/>
    <property type="evidence" value="ECO:0007669"/>
    <property type="project" value="UniProtKB-UniRule"/>
</dbReference>
<accession>A0A926NES9</accession>
<dbReference type="GO" id="GO:0004386">
    <property type="term" value="F:helicase activity"/>
    <property type="evidence" value="ECO:0007669"/>
    <property type="project" value="UniProtKB-UniRule"/>
</dbReference>
<dbReference type="Proteomes" id="UP000661691">
    <property type="component" value="Unassembled WGS sequence"/>
</dbReference>
<dbReference type="InterPro" id="IPR036269">
    <property type="entry name" value="Rho_N_sf"/>
</dbReference>
<dbReference type="InterPro" id="IPR041703">
    <property type="entry name" value="Rho_factor_ATP-bd"/>
</dbReference>
<comment type="similarity">
    <text evidence="9 11">Belongs to the Rho family.</text>
</comment>
<evidence type="ECO:0000256" key="11">
    <source>
        <dbReference type="PROSITE-ProRule" id="PRU01203"/>
    </source>
</evidence>
<evidence type="ECO:0000256" key="5">
    <source>
        <dbReference type="ARBA" id="ARBA00022840"/>
    </source>
</evidence>
<evidence type="ECO:0000256" key="2">
    <source>
        <dbReference type="ARBA" id="ARBA00022741"/>
    </source>
</evidence>